<reference evidence="2" key="1">
    <citation type="submission" date="2022-09" db="EMBL/GenBank/DDBJ databases">
        <title>Actin cytoskeleton and complex cell architecture in an #Asgard archaeon.</title>
        <authorList>
            <person name="Ponce Toledo R.I."/>
            <person name="Schleper C."/>
            <person name="Rodrigues Oliveira T."/>
            <person name="Wollweber F."/>
            <person name="Xu J."/>
            <person name="Rittmann S."/>
            <person name="Klingl A."/>
            <person name="Pilhofer M."/>
        </authorList>
    </citation>
    <scope>NUCLEOTIDE SEQUENCE</scope>
    <source>
        <strain evidence="2">B-35</strain>
    </source>
</reference>
<accession>A0ABY6HRH9</accession>
<name>A0ABY6HRH9_9ARCH</name>
<proteinExistence type="predicted"/>
<organism evidence="2 3">
    <name type="scientific">Candidatus Lokiarchaeum ossiferum</name>
    <dbReference type="NCBI Taxonomy" id="2951803"/>
    <lineage>
        <taxon>Archaea</taxon>
        <taxon>Promethearchaeati</taxon>
        <taxon>Promethearchaeota</taxon>
        <taxon>Promethearchaeia</taxon>
        <taxon>Promethearchaeales</taxon>
        <taxon>Promethearchaeaceae</taxon>
        <taxon>Candidatus Lokiarchaeum</taxon>
    </lineage>
</organism>
<dbReference type="SUPFAM" id="SSF54862">
    <property type="entry name" value="4Fe-4S ferredoxins"/>
    <property type="match status" value="1"/>
</dbReference>
<keyword evidence="3" id="KW-1185">Reference proteome</keyword>
<gene>
    <name evidence="2" type="ORF">NEF87_002233</name>
</gene>
<evidence type="ECO:0000313" key="2">
    <source>
        <dbReference type="EMBL" id="UYP45948.1"/>
    </source>
</evidence>
<feature type="domain" description="4Fe-4S ferredoxin-type" evidence="1">
    <location>
        <begin position="280"/>
        <end position="308"/>
    </location>
</feature>
<dbReference type="Pfam" id="PF14697">
    <property type="entry name" value="Fer4_21"/>
    <property type="match status" value="1"/>
</dbReference>
<evidence type="ECO:0000259" key="1">
    <source>
        <dbReference type="PROSITE" id="PS51379"/>
    </source>
</evidence>
<sequence length="378" mass="42549">MMAENNNIYRKLQQRLDKLPIGYPSTESGSDIDLLKMLFTPEEAEITIHLKLAPENLPTIIKRLQKHHISIEGLESTLDSLGDRGLITTHINRSGIKYYAVTFLAIGIFEFQVNRMTKEFYALFKKYLDEAFRDEILQTKIPQLRTIPTEGSIAPDLPISTYDDIRAIINEYTKPIAVANCICKQGEDLLGNPCKVTKNREICLVFGSAARSYVQKGWGRMITKDECKTILINAEKDGLVVQPSNTQKLFAICLCCGCCCEILSSAKPLDNPVQYFATNYHAIVHEDLCIGCGRCKQRCQMDAIQIVDKKSIVDYTRCIGCGICVPTCPKEAIVLERNKKVKVPPKNSAQLYLNILKKKVGNAKFMLMLTKQLLGNKM</sequence>
<dbReference type="PROSITE" id="PS00198">
    <property type="entry name" value="4FE4S_FER_1"/>
    <property type="match status" value="1"/>
</dbReference>
<dbReference type="InterPro" id="IPR017896">
    <property type="entry name" value="4Fe4S_Fe-S-bd"/>
</dbReference>
<evidence type="ECO:0000313" key="3">
    <source>
        <dbReference type="Proteomes" id="UP001208689"/>
    </source>
</evidence>
<protein>
    <submittedName>
        <fullName evidence="2">Ion-translocating oxidoreductase complex subunit B</fullName>
    </submittedName>
</protein>
<dbReference type="InterPro" id="IPR017900">
    <property type="entry name" value="4Fe4S_Fe_S_CS"/>
</dbReference>
<dbReference type="EMBL" id="CP104013">
    <property type="protein sequence ID" value="UYP45948.1"/>
    <property type="molecule type" value="Genomic_DNA"/>
</dbReference>
<dbReference type="Gene3D" id="3.30.70.20">
    <property type="match status" value="1"/>
</dbReference>
<feature type="domain" description="4Fe-4S ferredoxin-type" evidence="1">
    <location>
        <begin position="309"/>
        <end position="338"/>
    </location>
</feature>
<dbReference type="Proteomes" id="UP001208689">
    <property type="component" value="Chromosome"/>
</dbReference>
<dbReference type="PROSITE" id="PS51379">
    <property type="entry name" value="4FE4S_FER_2"/>
    <property type="match status" value="2"/>
</dbReference>